<name>A0A7J3VT27_CALS0</name>
<dbReference type="AlphaFoldDB" id="A0A7J3VT27"/>
<reference evidence="1" key="1">
    <citation type="journal article" date="2020" name="mSystems">
        <title>Genome- and Community-Level Interaction Insights into Carbon Utilization and Element Cycling Functions of Hydrothermarchaeota in Hydrothermal Sediment.</title>
        <authorList>
            <person name="Zhou Z."/>
            <person name="Liu Y."/>
            <person name="Xu W."/>
            <person name="Pan J."/>
            <person name="Luo Z.H."/>
            <person name="Li M."/>
        </authorList>
    </citation>
    <scope>NUCLEOTIDE SEQUENCE [LARGE SCALE GENOMIC DNA]</scope>
    <source>
        <strain evidence="1">SpSt-1074</strain>
    </source>
</reference>
<gene>
    <name evidence="1" type="ORF">ENM31_03090</name>
</gene>
<dbReference type="Gene3D" id="3.30.1780.10">
    <property type="entry name" value="ornithine cyclodeaminase, domain 1"/>
    <property type="match status" value="1"/>
</dbReference>
<accession>A0A7J3VT27</accession>
<dbReference type="EMBL" id="DRXH01000106">
    <property type="protein sequence ID" value="HHM44267.1"/>
    <property type="molecule type" value="Genomic_DNA"/>
</dbReference>
<protein>
    <submittedName>
        <fullName evidence="1">Ornithine cyclodeaminase family protein</fullName>
    </submittedName>
</protein>
<dbReference type="PIRSF" id="PIRSF001439">
    <property type="entry name" value="CryM"/>
    <property type="match status" value="1"/>
</dbReference>
<dbReference type="InterPro" id="IPR023401">
    <property type="entry name" value="ODC_N"/>
</dbReference>
<dbReference type="PANTHER" id="PTHR13812:SF19">
    <property type="entry name" value="KETIMINE REDUCTASE MU-CRYSTALLIN"/>
    <property type="match status" value="1"/>
</dbReference>
<dbReference type="InterPro" id="IPR036291">
    <property type="entry name" value="NAD(P)-bd_dom_sf"/>
</dbReference>
<evidence type="ECO:0000313" key="1">
    <source>
        <dbReference type="EMBL" id="HHM44267.1"/>
    </source>
</evidence>
<comment type="caution">
    <text evidence="1">The sequence shown here is derived from an EMBL/GenBank/DDBJ whole genome shotgun (WGS) entry which is preliminary data.</text>
</comment>
<organism evidence="1">
    <name type="scientific">Caldiarchaeum subterraneum</name>
    <dbReference type="NCBI Taxonomy" id="311458"/>
    <lineage>
        <taxon>Archaea</taxon>
        <taxon>Nitrososphaerota</taxon>
        <taxon>Candidatus Caldarchaeales</taxon>
        <taxon>Candidatus Caldarchaeaceae</taxon>
        <taxon>Candidatus Caldarchaeum</taxon>
    </lineage>
</organism>
<sequence length="324" mass="35385">MRLITGRDLEEWLDIRTSVEIVEEFYRDYSPSKYVAPPRVVSPVVEKDAVWLNMPAYSLDHQGFIVKIINEYRQNPSRHGLETASGLVLFFDLETGRLMGLIDSVQMTALRTGGIGGVGAKHMARSNVECVGLVGSGRIAWTQLAALKAVRNIRVLKVYSPTAQNRRRLAERAGRELGMDSRAVDSAREAVENVDVVLAATNSSEPVFSGAWLADGVHVNSLGVLPTRRELDVETFRRAGAIAADLKEAVLREAGDLIAAVNAGVVRPENVAELHEIVKGRRVGRDAETITLLKSVGFAALDLYFASAVLKKAERDGVGRVLEV</sequence>
<dbReference type="Gene3D" id="3.40.50.720">
    <property type="entry name" value="NAD(P)-binding Rossmann-like Domain"/>
    <property type="match status" value="1"/>
</dbReference>
<dbReference type="PANTHER" id="PTHR13812">
    <property type="entry name" value="KETIMINE REDUCTASE MU-CRYSTALLIN"/>
    <property type="match status" value="1"/>
</dbReference>
<dbReference type="InterPro" id="IPR003462">
    <property type="entry name" value="ODC_Mu_crystall"/>
</dbReference>
<proteinExistence type="predicted"/>
<dbReference type="Pfam" id="PF02423">
    <property type="entry name" value="OCD_Mu_crystall"/>
    <property type="match status" value="1"/>
</dbReference>
<dbReference type="SUPFAM" id="SSF51735">
    <property type="entry name" value="NAD(P)-binding Rossmann-fold domains"/>
    <property type="match status" value="1"/>
</dbReference>
<dbReference type="GO" id="GO:0005737">
    <property type="term" value="C:cytoplasm"/>
    <property type="evidence" value="ECO:0007669"/>
    <property type="project" value="TreeGrafter"/>
</dbReference>